<evidence type="ECO:0000256" key="1">
    <source>
        <dbReference type="ARBA" id="ARBA00004496"/>
    </source>
</evidence>
<dbReference type="Gene3D" id="1.10.10.60">
    <property type="entry name" value="Homeodomain-like"/>
    <property type="match status" value="2"/>
</dbReference>
<organism evidence="11 12">
    <name type="scientific">Geochorda subterranea</name>
    <dbReference type="NCBI Taxonomy" id="3109564"/>
    <lineage>
        <taxon>Bacteria</taxon>
        <taxon>Bacillati</taxon>
        <taxon>Bacillota</taxon>
        <taxon>Limnochordia</taxon>
        <taxon>Limnochordales</taxon>
        <taxon>Geochordaceae</taxon>
        <taxon>Geochorda</taxon>
    </lineage>
</organism>
<dbReference type="SMART" id="SM00342">
    <property type="entry name" value="HTH_ARAC"/>
    <property type="match status" value="1"/>
</dbReference>
<keyword evidence="12" id="KW-1185">Reference proteome</keyword>
<dbReference type="PANTHER" id="PTHR42713">
    <property type="entry name" value="HISTIDINE KINASE-RELATED"/>
    <property type="match status" value="1"/>
</dbReference>
<dbReference type="Proteomes" id="UP001333102">
    <property type="component" value="Chromosome"/>
</dbReference>
<protein>
    <submittedName>
        <fullName evidence="11">Response regulator</fullName>
    </submittedName>
</protein>
<dbReference type="InterPro" id="IPR051552">
    <property type="entry name" value="HptR"/>
</dbReference>
<evidence type="ECO:0000313" key="12">
    <source>
        <dbReference type="Proteomes" id="UP001333102"/>
    </source>
</evidence>
<dbReference type="EMBL" id="CP141614">
    <property type="protein sequence ID" value="WRP13809.1"/>
    <property type="molecule type" value="Genomic_DNA"/>
</dbReference>
<evidence type="ECO:0000256" key="3">
    <source>
        <dbReference type="ARBA" id="ARBA00022553"/>
    </source>
</evidence>
<dbReference type="InterPro" id="IPR001789">
    <property type="entry name" value="Sig_transdc_resp-reg_receiver"/>
</dbReference>
<dbReference type="RefSeq" id="WP_324668065.1">
    <property type="nucleotide sequence ID" value="NZ_CP141614.1"/>
</dbReference>
<dbReference type="PROSITE" id="PS01124">
    <property type="entry name" value="HTH_ARAC_FAMILY_2"/>
    <property type="match status" value="1"/>
</dbReference>
<dbReference type="Pfam" id="PF12833">
    <property type="entry name" value="HTH_18"/>
    <property type="match status" value="1"/>
</dbReference>
<dbReference type="Gene3D" id="3.40.50.2300">
    <property type="match status" value="1"/>
</dbReference>
<evidence type="ECO:0000259" key="10">
    <source>
        <dbReference type="PROSITE" id="PS50110"/>
    </source>
</evidence>
<evidence type="ECO:0000256" key="7">
    <source>
        <dbReference type="ARBA" id="ARBA00023163"/>
    </source>
</evidence>
<keyword evidence="4" id="KW-0902">Two-component regulatory system</keyword>
<dbReference type="InterPro" id="IPR041522">
    <property type="entry name" value="CdaR_GGDEF"/>
</dbReference>
<keyword evidence="6" id="KW-0238">DNA-binding</keyword>
<feature type="domain" description="Response regulatory" evidence="10">
    <location>
        <begin position="3"/>
        <end position="120"/>
    </location>
</feature>
<dbReference type="PANTHER" id="PTHR42713:SF3">
    <property type="entry name" value="TRANSCRIPTIONAL REGULATORY PROTEIN HPTR"/>
    <property type="match status" value="1"/>
</dbReference>
<dbReference type="PROSITE" id="PS00041">
    <property type="entry name" value="HTH_ARAC_FAMILY_1"/>
    <property type="match status" value="1"/>
</dbReference>
<dbReference type="PRINTS" id="PR00032">
    <property type="entry name" value="HTHARAC"/>
</dbReference>
<evidence type="ECO:0000313" key="11">
    <source>
        <dbReference type="EMBL" id="WRP13809.1"/>
    </source>
</evidence>
<keyword evidence="5" id="KW-0805">Transcription regulation</keyword>
<gene>
    <name evidence="11" type="ORF">VLY81_10230</name>
</gene>
<evidence type="ECO:0000256" key="6">
    <source>
        <dbReference type="ARBA" id="ARBA00023125"/>
    </source>
</evidence>
<feature type="modified residue" description="4-aspartylphosphate" evidence="8">
    <location>
        <position position="55"/>
    </location>
</feature>
<dbReference type="SUPFAM" id="SSF52172">
    <property type="entry name" value="CheY-like"/>
    <property type="match status" value="1"/>
</dbReference>
<keyword evidence="2" id="KW-0963">Cytoplasm</keyword>
<dbReference type="InterPro" id="IPR018060">
    <property type="entry name" value="HTH_AraC"/>
</dbReference>
<accession>A0ABZ1BLW9</accession>
<evidence type="ECO:0000256" key="2">
    <source>
        <dbReference type="ARBA" id="ARBA00022490"/>
    </source>
</evidence>
<proteinExistence type="predicted"/>
<dbReference type="Pfam" id="PF17853">
    <property type="entry name" value="GGDEF_2"/>
    <property type="match status" value="1"/>
</dbReference>
<keyword evidence="3 8" id="KW-0597">Phosphoprotein</keyword>
<dbReference type="InterPro" id="IPR018062">
    <property type="entry name" value="HTH_AraC-typ_CS"/>
</dbReference>
<reference evidence="12" key="1">
    <citation type="submission" date="2023-12" db="EMBL/GenBank/DDBJ databases">
        <title>Novel isolates from deep terrestrial aquifers shed light on the physiology and ecology of the class Limnochordia.</title>
        <authorList>
            <person name="Karnachuk O.V."/>
            <person name="Lukina A.P."/>
            <person name="Avakyan M.R."/>
            <person name="Kadnikov V."/>
            <person name="Begmatov S."/>
            <person name="Beletsky A.V."/>
            <person name="Mardanov A.V."/>
            <person name="Ravin N.V."/>
        </authorList>
    </citation>
    <scope>NUCLEOTIDE SEQUENCE [LARGE SCALE GENOMIC DNA]</scope>
    <source>
        <strain evidence="12">LN</strain>
    </source>
</reference>
<dbReference type="SMART" id="SM00448">
    <property type="entry name" value="REC"/>
    <property type="match status" value="1"/>
</dbReference>
<dbReference type="SUPFAM" id="SSF46689">
    <property type="entry name" value="Homeodomain-like"/>
    <property type="match status" value="2"/>
</dbReference>
<dbReference type="PROSITE" id="PS50110">
    <property type="entry name" value="RESPONSE_REGULATORY"/>
    <property type="match status" value="1"/>
</dbReference>
<evidence type="ECO:0000259" key="9">
    <source>
        <dbReference type="PROSITE" id="PS01124"/>
    </source>
</evidence>
<keyword evidence="7" id="KW-0804">Transcription</keyword>
<comment type="subcellular location">
    <subcellularLocation>
        <location evidence="1">Cytoplasm</location>
    </subcellularLocation>
</comment>
<name>A0ABZ1BLW9_9FIRM</name>
<dbReference type="CDD" id="cd17536">
    <property type="entry name" value="REC_YesN-like"/>
    <property type="match status" value="1"/>
</dbReference>
<evidence type="ECO:0000256" key="4">
    <source>
        <dbReference type="ARBA" id="ARBA00023012"/>
    </source>
</evidence>
<dbReference type="InterPro" id="IPR009057">
    <property type="entry name" value="Homeodomain-like_sf"/>
</dbReference>
<evidence type="ECO:0000256" key="5">
    <source>
        <dbReference type="ARBA" id="ARBA00023015"/>
    </source>
</evidence>
<sequence length="405" mass="45127">MFKMLVIDDEYLVRLGIRQAIPWERHGIVVVGEAANGQQGLDLALQHAPDVILCDVRMPVMDGIAFVRRVQELGLDCAVVILSGYKEFDYVKGTLEGGAFAYLLKPIDDDELIETVRRALQQLEQRRRATRRDQHWQQVLPSVAQSLLLKLIAGDASGARELQEVLEAYGFPIGRRGHLIVGQADPDSSDSEGAPQAVRALHDQLEQGLREQGVPHLGVLLESHFVVLAGMEDGDLVQRVCEAAVARYEQAGAATTVTVGISQAYADLSGVEAAYRQAREAARSKLFPLVNAVVRYGAEGGPYKPQVLAAMRYIAEHYAEDVTVRDVAAHLHVSESYLMHLFRENVGLTFNECLTAYRMMMAKKMLREGKYRVYEIAERVGYSDPKYFSQVFRKHTGLLPSQYRG</sequence>
<dbReference type="InterPro" id="IPR011006">
    <property type="entry name" value="CheY-like_superfamily"/>
</dbReference>
<dbReference type="InterPro" id="IPR020449">
    <property type="entry name" value="Tscrpt_reg_AraC-type_HTH"/>
</dbReference>
<feature type="domain" description="HTH araC/xylS-type" evidence="9">
    <location>
        <begin position="308"/>
        <end position="405"/>
    </location>
</feature>
<dbReference type="Pfam" id="PF00072">
    <property type="entry name" value="Response_reg"/>
    <property type="match status" value="1"/>
</dbReference>
<evidence type="ECO:0000256" key="8">
    <source>
        <dbReference type="PROSITE-ProRule" id="PRU00169"/>
    </source>
</evidence>